<comment type="subcellular location">
    <subcellularLocation>
        <location evidence="1">Cell outer membrane</location>
    </subcellularLocation>
</comment>
<sequence>MKSISSVASIGFFTCLLTVVEAEQTELVSRHASLRRALRQNPELQSEKESVAISRAQVRRELLEFDWGVEALARYEDRTKPQNTREYVAVGGVQIPGSSERLFLDENLTARFGLKKKYSTGTIFEVGTRYSRLVNTLNQTSSSALYTPEYESFTGITITQPLLRGFGMDANMAGVNIAHRRVAAQEVLTRVKAMNLAAEVASRYSDIVAADRVLKVHQKNIALANQMLKRNRELLKSNEGLETDVVTAELAVYQRQDQYIAAAADKIERVNALFGLIDRGPDLEGNTRFEPSAGFCSTKNLGTKRQLIEYGRTRRLDIAYYKHVVETAKLNVLRANDSTKAQLNLTGTVGLYGLADNSNDSYKEAFDRQGTEWSIGLDFKMPLGRDGVTAAVDAAKAQKRQAELELSKAQRMISLEVDTAFSRVDSAKQRIVTSRKAVDLAKKRLQQEQDLFDEGQGDFYRVVEQQQILNDAEVTLVHSEAALSKSVIMVWLASGQIFTRLGISLEEVEVALALANGTGKQGESPTETK</sequence>
<dbReference type="Gene3D" id="1.20.1600.10">
    <property type="entry name" value="Outer membrane efflux proteins (OEP)"/>
    <property type="match status" value="1"/>
</dbReference>
<dbReference type="SUPFAM" id="SSF56954">
    <property type="entry name" value="Outer membrane efflux proteins (OEP)"/>
    <property type="match status" value="1"/>
</dbReference>
<dbReference type="Proteomes" id="UP000557872">
    <property type="component" value="Unassembled WGS sequence"/>
</dbReference>
<evidence type="ECO:0000256" key="2">
    <source>
        <dbReference type="ARBA" id="ARBA00007613"/>
    </source>
</evidence>
<evidence type="ECO:0000256" key="4">
    <source>
        <dbReference type="ARBA" id="ARBA00022452"/>
    </source>
</evidence>
<evidence type="ECO:0000256" key="6">
    <source>
        <dbReference type="ARBA" id="ARBA00023136"/>
    </source>
</evidence>
<keyword evidence="6" id="KW-0472">Membrane</keyword>
<dbReference type="GO" id="GO:0015562">
    <property type="term" value="F:efflux transmembrane transporter activity"/>
    <property type="evidence" value="ECO:0007669"/>
    <property type="project" value="InterPro"/>
</dbReference>
<proteinExistence type="inferred from homology"/>
<dbReference type="GO" id="GO:0015288">
    <property type="term" value="F:porin activity"/>
    <property type="evidence" value="ECO:0007669"/>
    <property type="project" value="TreeGrafter"/>
</dbReference>
<dbReference type="Pfam" id="PF02321">
    <property type="entry name" value="OEP"/>
    <property type="match status" value="2"/>
</dbReference>
<dbReference type="PANTHER" id="PTHR30026:SF23">
    <property type="entry name" value="TO APRF-PUTATIVE OUTER MEMBRANE EFFLUX PROTEIN OR SECRETED ALKALINE PHOSPHATASE-RELATED"/>
    <property type="match status" value="1"/>
</dbReference>
<comment type="caution">
    <text evidence="9">The sequence shown here is derived from an EMBL/GenBank/DDBJ whole genome shotgun (WGS) entry which is preliminary data.</text>
</comment>
<keyword evidence="5" id="KW-0812">Transmembrane</keyword>
<reference evidence="9 10" key="1">
    <citation type="submission" date="2020-07" db="EMBL/GenBank/DDBJ databases">
        <title>Roseicoccus Jingziensis gen. nov., sp. nov., isolated from coastal seawater.</title>
        <authorList>
            <person name="Feng X."/>
        </authorList>
    </citation>
    <scope>NUCLEOTIDE SEQUENCE [LARGE SCALE GENOMIC DNA]</scope>
    <source>
        <strain evidence="9 10">N1E253</strain>
    </source>
</reference>
<organism evidence="9 10">
    <name type="scientific">Oceaniferula marina</name>
    <dbReference type="NCBI Taxonomy" id="2748318"/>
    <lineage>
        <taxon>Bacteria</taxon>
        <taxon>Pseudomonadati</taxon>
        <taxon>Verrucomicrobiota</taxon>
        <taxon>Verrucomicrobiia</taxon>
        <taxon>Verrucomicrobiales</taxon>
        <taxon>Verrucomicrobiaceae</taxon>
        <taxon>Oceaniferula</taxon>
    </lineage>
</organism>
<evidence type="ECO:0000313" key="10">
    <source>
        <dbReference type="Proteomes" id="UP000557872"/>
    </source>
</evidence>
<evidence type="ECO:0000256" key="1">
    <source>
        <dbReference type="ARBA" id="ARBA00004442"/>
    </source>
</evidence>
<dbReference type="RefSeq" id="WP_178932419.1">
    <property type="nucleotide sequence ID" value="NZ_JACBAZ010000003.1"/>
</dbReference>
<name>A0A851GG46_9BACT</name>
<evidence type="ECO:0000256" key="5">
    <source>
        <dbReference type="ARBA" id="ARBA00022692"/>
    </source>
</evidence>
<dbReference type="GO" id="GO:0009279">
    <property type="term" value="C:cell outer membrane"/>
    <property type="evidence" value="ECO:0007669"/>
    <property type="project" value="UniProtKB-SubCell"/>
</dbReference>
<keyword evidence="3" id="KW-0813">Transport</keyword>
<evidence type="ECO:0000256" key="7">
    <source>
        <dbReference type="ARBA" id="ARBA00023237"/>
    </source>
</evidence>
<dbReference type="InterPro" id="IPR003423">
    <property type="entry name" value="OMP_efflux"/>
</dbReference>
<accession>A0A851GG46</accession>
<dbReference type="GO" id="GO:1990281">
    <property type="term" value="C:efflux pump complex"/>
    <property type="evidence" value="ECO:0007669"/>
    <property type="project" value="TreeGrafter"/>
</dbReference>
<dbReference type="AlphaFoldDB" id="A0A851GG46"/>
<protein>
    <submittedName>
        <fullName evidence="9">TolC family protein</fullName>
    </submittedName>
</protein>
<keyword evidence="7" id="KW-0998">Cell outer membrane</keyword>
<dbReference type="EMBL" id="JACBAZ010000003">
    <property type="protein sequence ID" value="NWK55882.1"/>
    <property type="molecule type" value="Genomic_DNA"/>
</dbReference>
<keyword evidence="8" id="KW-0175">Coiled coil</keyword>
<keyword evidence="10" id="KW-1185">Reference proteome</keyword>
<evidence type="ECO:0000313" key="9">
    <source>
        <dbReference type="EMBL" id="NWK55882.1"/>
    </source>
</evidence>
<gene>
    <name evidence="9" type="ORF">HW115_09685</name>
</gene>
<keyword evidence="4" id="KW-1134">Transmembrane beta strand</keyword>
<dbReference type="PANTHER" id="PTHR30026">
    <property type="entry name" value="OUTER MEMBRANE PROTEIN TOLC"/>
    <property type="match status" value="1"/>
</dbReference>
<evidence type="ECO:0000256" key="3">
    <source>
        <dbReference type="ARBA" id="ARBA00022448"/>
    </source>
</evidence>
<comment type="similarity">
    <text evidence="2">Belongs to the outer membrane factor (OMF) (TC 1.B.17) family.</text>
</comment>
<dbReference type="InterPro" id="IPR051906">
    <property type="entry name" value="TolC-like"/>
</dbReference>
<feature type="coiled-coil region" evidence="8">
    <location>
        <begin position="385"/>
        <end position="412"/>
    </location>
</feature>
<evidence type="ECO:0000256" key="8">
    <source>
        <dbReference type="SAM" id="Coils"/>
    </source>
</evidence>